<comment type="caution">
    <text evidence="1">The sequence shown here is derived from an EMBL/GenBank/DDBJ whole genome shotgun (WGS) entry which is preliminary data.</text>
</comment>
<evidence type="ECO:0008006" key="3">
    <source>
        <dbReference type="Google" id="ProtNLM"/>
    </source>
</evidence>
<name>A0AAW1UD65_9CUCU</name>
<gene>
    <name evidence="1" type="ORF">WA026_022631</name>
</gene>
<protein>
    <recommendedName>
        <fullName evidence="3">Ig-like domain-containing protein</fullName>
    </recommendedName>
</protein>
<dbReference type="InterPro" id="IPR013783">
    <property type="entry name" value="Ig-like_fold"/>
</dbReference>
<dbReference type="SUPFAM" id="SSF48726">
    <property type="entry name" value="Immunoglobulin"/>
    <property type="match status" value="1"/>
</dbReference>
<keyword evidence="2" id="KW-1185">Reference proteome</keyword>
<accession>A0AAW1UD65</accession>
<organism evidence="1 2">
    <name type="scientific">Henosepilachna vigintioctopunctata</name>
    <dbReference type="NCBI Taxonomy" id="420089"/>
    <lineage>
        <taxon>Eukaryota</taxon>
        <taxon>Metazoa</taxon>
        <taxon>Ecdysozoa</taxon>
        <taxon>Arthropoda</taxon>
        <taxon>Hexapoda</taxon>
        <taxon>Insecta</taxon>
        <taxon>Pterygota</taxon>
        <taxon>Neoptera</taxon>
        <taxon>Endopterygota</taxon>
        <taxon>Coleoptera</taxon>
        <taxon>Polyphaga</taxon>
        <taxon>Cucujiformia</taxon>
        <taxon>Coccinelloidea</taxon>
        <taxon>Coccinellidae</taxon>
        <taxon>Epilachninae</taxon>
        <taxon>Epilachnini</taxon>
        <taxon>Henosepilachna</taxon>
    </lineage>
</organism>
<dbReference type="InterPro" id="IPR036179">
    <property type="entry name" value="Ig-like_dom_sf"/>
</dbReference>
<dbReference type="EMBL" id="JARQZJ010000050">
    <property type="protein sequence ID" value="KAK9878559.1"/>
    <property type="molecule type" value="Genomic_DNA"/>
</dbReference>
<sequence length="122" mass="13594">MFQFSGPPPTMDFHFDVRGRAFNKALHWSDPKIFGPRAYFVTVSKPAALTLDGVQLDDEGIYRCRVDFRTSPTRNFAINLTVIVPPHQILLYDNSGRDVNGIIGPLEEGADLVLTCEVRGGK</sequence>
<evidence type="ECO:0000313" key="2">
    <source>
        <dbReference type="Proteomes" id="UP001431783"/>
    </source>
</evidence>
<dbReference type="PANTHER" id="PTHR23278:SF26">
    <property type="entry name" value="SIDESTEP III, ISOFORM O"/>
    <property type="match status" value="1"/>
</dbReference>
<evidence type="ECO:0000313" key="1">
    <source>
        <dbReference type="EMBL" id="KAK9878559.1"/>
    </source>
</evidence>
<dbReference type="AlphaFoldDB" id="A0AAW1UD65"/>
<reference evidence="1 2" key="1">
    <citation type="submission" date="2023-03" db="EMBL/GenBank/DDBJ databases">
        <title>Genome insight into feeding habits of ladybird beetles.</title>
        <authorList>
            <person name="Li H.-S."/>
            <person name="Huang Y.-H."/>
            <person name="Pang H."/>
        </authorList>
    </citation>
    <scope>NUCLEOTIDE SEQUENCE [LARGE SCALE GENOMIC DNA]</scope>
    <source>
        <strain evidence="1">SYSU_2023b</strain>
        <tissue evidence="1">Whole body</tissue>
    </source>
</reference>
<dbReference type="PANTHER" id="PTHR23278">
    <property type="entry name" value="SIDESTEP PROTEIN"/>
    <property type="match status" value="1"/>
</dbReference>
<proteinExistence type="predicted"/>
<dbReference type="Proteomes" id="UP001431783">
    <property type="component" value="Unassembled WGS sequence"/>
</dbReference>
<dbReference type="Gene3D" id="2.60.40.10">
    <property type="entry name" value="Immunoglobulins"/>
    <property type="match status" value="1"/>
</dbReference>